<gene>
    <name evidence="1" type="ORF">E1I69_11695</name>
</gene>
<proteinExistence type="predicted"/>
<comment type="caution">
    <text evidence="1">The sequence shown here is derived from an EMBL/GenBank/DDBJ whole genome shotgun (WGS) entry which is preliminary data.</text>
</comment>
<dbReference type="RefSeq" id="WP_136379798.1">
    <property type="nucleotide sequence ID" value="NZ_SLUB01000018.1"/>
</dbReference>
<evidence type="ECO:0000313" key="1">
    <source>
        <dbReference type="EMBL" id="THE12357.1"/>
    </source>
</evidence>
<sequence>MTVLFGTVEYFEKEIVNQMSNDQLQNLTASNSLECAYSSVKSEITNVFVCSDIFRKDLLVNLEKAFEMVSGSMVGVD</sequence>
<evidence type="ECO:0000313" key="2">
    <source>
        <dbReference type="Proteomes" id="UP000306477"/>
    </source>
</evidence>
<dbReference type="OrthoDB" id="2938279at2"/>
<keyword evidence="2" id="KW-1185">Reference proteome</keyword>
<name>A0A4S3PRN8_9BACI</name>
<protein>
    <submittedName>
        <fullName evidence="1">Uncharacterized protein</fullName>
    </submittedName>
</protein>
<accession>A0A4S3PRN8</accession>
<reference evidence="1 2" key="1">
    <citation type="journal article" date="2019" name="Indoor Air">
        <title>Impacts of indoor surface finishes on bacterial viability.</title>
        <authorList>
            <person name="Hu J."/>
            <person name="Maamar S.B."/>
            <person name="Glawe A.J."/>
            <person name="Gottel N."/>
            <person name="Gilbert J.A."/>
            <person name="Hartmann E.M."/>
        </authorList>
    </citation>
    <scope>NUCLEOTIDE SEQUENCE [LARGE SCALE GENOMIC DNA]</scope>
    <source>
        <strain evidence="1 2">AF060A6</strain>
    </source>
</reference>
<organism evidence="1 2">
    <name type="scientific">Bacillus timonensis</name>
    <dbReference type="NCBI Taxonomy" id="1033734"/>
    <lineage>
        <taxon>Bacteria</taxon>
        <taxon>Bacillati</taxon>
        <taxon>Bacillota</taxon>
        <taxon>Bacilli</taxon>
        <taxon>Bacillales</taxon>
        <taxon>Bacillaceae</taxon>
        <taxon>Bacillus</taxon>
    </lineage>
</organism>
<dbReference type="Proteomes" id="UP000306477">
    <property type="component" value="Unassembled WGS sequence"/>
</dbReference>
<dbReference type="EMBL" id="SLUB01000018">
    <property type="protein sequence ID" value="THE12357.1"/>
    <property type="molecule type" value="Genomic_DNA"/>
</dbReference>
<dbReference type="AlphaFoldDB" id="A0A4S3PRN8"/>